<dbReference type="InterPro" id="IPR007048">
    <property type="entry name" value="IraD/Gp25-like"/>
</dbReference>
<dbReference type="InterPro" id="IPR017737">
    <property type="entry name" value="TssE1-like"/>
</dbReference>
<protein>
    <submittedName>
        <fullName evidence="2">Type VI secretion protein</fullName>
    </submittedName>
</protein>
<accession>A0A069PFC2</accession>
<evidence type="ECO:0000313" key="2">
    <source>
        <dbReference type="EMBL" id="KDR38534.1"/>
    </source>
</evidence>
<keyword evidence="3" id="KW-1185">Reference proteome</keyword>
<dbReference type="Proteomes" id="UP000027466">
    <property type="component" value="Unassembled WGS sequence"/>
</dbReference>
<dbReference type="Gene3D" id="3.10.450.40">
    <property type="match status" value="1"/>
</dbReference>
<dbReference type="SUPFAM" id="SSF160719">
    <property type="entry name" value="gpW/gp25-like"/>
    <property type="match status" value="1"/>
</dbReference>
<proteinExistence type="predicted"/>
<dbReference type="AlphaFoldDB" id="A0A069PFC2"/>
<gene>
    <name evidence="2" type="ORF">BG61_39560</name>
</gene>
<evidence type="ECO:0000259" key="1">
    <source>
        <dbReference type="Pfam" id="PF04965"/>
    </source>
</evidence>
<organism evidence="2 3">
    <name type="scientific">Caballeronia glathei</name>
    <dbReference type="NCBI Taxonomy" id="60547"/>
    <lineage>
        <taxon>Bacteria</taxon>
        <taxon>Pseudomonadati</taxon>
        <taxon>Pseudomonadota</taxon>
        <taxon>Betaproteobacteria</taxon>
        <taxon>Burkholderiales</taxon>
        <taxon>Burkholderiaceae</taxon>
        <taxon>Caballeronia</taxon>
    </lineage>
</organism>
<dbReference type="RefSeq" id="WP_035933881.1">
    <property type="nucleotide sequence ID" value="NZ_CADFFX010000054.1"/>
</dbReference>
<sequence>MTMGPSLYDMLLGHIDGVPLDGHDSNTLEILSVLENLRRILNTRAGTLKHMPDYGLPDLSTIYRNLPASAHQLKAQMEATLLAYEPRIRSIDLQVLPTENGMLVSYEMTCHLRKHGLVRFGTHYEPQGRTRLEWRRHADAD</sequence>
<dbReference type="EMBL" id="JFHC01000086">
    <property type="protein sequence ID" value="KDR38534.1"/>
    <property type="molecule type" value="Genomic_DNA"/>
</dbReference>
<name>A0A069PFC2_9BURK</name>
<reference evidence="2 3" key="1">
    <citation type="submission" date="2014-03" db="EMBL/GenBank/DDBJ databases">
        <title>Draft Genome Sequences of Four Burkholderia Strains.</title>
        <authorList>
            <person name="Liu X.Y."/>
            <person name="Li C.X."/>
            <person name="Xu J.H."/>
        </authorList>
    </citation>
    <scope>NUCLEOTIDE SEQUENCE [LARGE SCALE GENOMIC DNA]</scope>
    <source>
        <strain evidence="2 3">DSM 50014</strain>
    </source>
</reference>
<comment type="caution">
    <text evidence="2">The sequence shown here is derived from an EMBL/GenBank/DDBJ whole genome shotgun (WGS) entry which is preliminary data.</text>
</comment>
<dbReference type="STRING" id="60547.GCA_000751215_03548"/>
<feature type="domain" description="IraD/Gp25-like" evidence="1">
    <location>
        <begin position="32"/>
        <end position="100"/>
    </location>
</feature>
<dbReference type="NCBIfam" id="TIGR03357">
    <property type="entry name" value="VI_zyme"/>
    <property type="match status" value="1"/>
</dbReference>
<evidence type="ECO:0000313" key="3">
    <source>
        <dbReference type="Proteomes" id="UP000027466"/>
    </source>
</evidence>
<dbReference type="Pfam" id="PF04965">
    <property type="entry name" value="GPW_gp25"/>
    <property type="match status" value="1"/>
</dbReference>